<comment type="catalytic activity">
    <reaction evidence="7">
        <text>guanosine(18) in tRNA + S-adenosyl-L-methionine = 2'-O-methylguanosine(18) in tRNA + S-adenosyl-L-homocysteine + H(+)</text>
        <dbReference type="Rhea" id="RHEA:20077"/>
        <dbReference type="Rhea" id="RHEA-COMP:10190"/>
        <dbReference type="Rhea" id="RHEA-COMP:10192"/>
        <dbReference type="ChEBI" id="CHEBI:15378"/>
        <dbReference type="ChEBI" id="CHEBI:57856"/>
        <dbReference type="ChEBI" id="CHEBI:59789"/>
        <dbReference type="ChEBI" id="CHEBI:74269"/>
        <dbReference type="ChEBI" id="CHEBI:74445"/>
        <dbReference type="EC" id="2.1.1.34"/>
    </reaction>
</comment>
<dbReference type="KEGG" id="marq:MARGE09_P3238"/>
<comment type="function">
    <text evidence="7">Catalyzes the 2'-O methylation of guanosine at position 18 in tRNA.</text>
</comment>
<dbReference type="InterPro" id="IPR022724">
    <property type="entry name" value="rRNA_MeTrfase_SpoU_C"/>
</dbReference>
<evidence type="ECO:0000256" key="2">
    <source>
        <dbReference type="ARBA" id="ARBA00022603"/>
    </source>
</evidence>
<dbReference type="Pfam" id="PF00588">
    <property type="entry name" value="SpoU_methylase"/>
    <property type="match status" value="1"/>
</dbReference>
<accession>A0AAN1WK30</accession>
<dbReference type="InterPro" id="IPR033671">
    <property type="entry name" value="TrmH"/>
</dbReference>
<proteinExistence type="inferred from homology"/>
<dbReference type="AlphaFoldDB" id="A0AAN1WK30"/>
<reference evidence="10 11" key="1">
    <citation type="journal article" date="2022" name="IScience">
        <title>An ultrasensitive nanofiber-based assay for enzymatic hydrolysis and deep-sea microbial degradation of cellulose.</title>
        <authorList>
            <person name="Tsudome M."/>
            <person name="Tachioka M."/>
            <person name="Miyazaki M."/>
            <person name="Uchimura K."/>
            <person name="Tsuda M."/>
            <person name="Takaki Y."/>
            <person name="Deguchi S."/>
        </authorList>
    </citation>
    <scope>NUCLEOTIDE SEQUENCE [LARGE SCALE GENOMIC DNA]</scope>
    <source>
        <strain evidence="10 11">GE09</strain>
    </source>
</reference>
<dbReference type="Proteomes" id="UP001320119">
    <property type="component" value="Chromosome"/>
</dbReference>
<feature type="binding site" evidence="7">
    <location>
        <position position="96"/>
    </location>
    <ligand>
        <name>S-adenosyl-L-methionine</name>
        <dbReference type="ChEBI" id="CHEBI:59789"/>
    </ligand>
</feature>
<protein>
    <recommendedName>
        <fullName evidence="7">tRNA (guanosine(18)-2'-O)-methyltransferase</fullName>
        <ecNumber evidence="7">2.1.1.34</ecNumber>
    </recommendedName>
    <alternativeName>
        <fullName evidence="7">tRNA [Gm18] methyltransferase</fullName>
    </alternativeName>
</protein>
<dbReference type="InterPro" id="IPR029026">
    <property type="entry name" value="tRNA_m1G_MTases_N"/>
</dbReference>
<sequence length="235" mass="25869">MTPERHAKISAVLAARQPDLTLVADEVHKGRNMAAMVRTCDAVGVAKMYAVVPSKGYNPYRGTALGANKWVDVEHCENLLAPLSALKQQGFQVISTALDESACDYRDVDYTKPTALVMGNEKTGISDTARSLTDQCVTIPMVGMVESLNVSVAAAVILNEAQYQRRKAGFYDRVRLPQSDYDRLFFQWAHPQVTAFCDERNLAYPPLREDGEIENPPAWYACVREGSAKLAGAPE</sequence>
<evidence type="ECO:0000256" key="4">
    <source>
        <dbReference type="ARBA" id="ARBA00022691"/>
    </source>
</evidence>
<evidence type="ECO:0000259" key="9">
    <source>
        <dbReference type="Pfam" id="PF12105"/>
    </source>
</evidence>
<keyword evidence="4 7" id="KW-0949">S-adenosyl-L-methionine</keyword>
<feature type="domain" description="tRNA/rRNA methyltransferase SpoU type" evidence="8">
    <location>
        <begin position="20"/>
        <end position="158"/>
    </location>
</feature>
<dbReference type="NCBIfam" id="NF008295">
    <property type="entry name" value="PRK11081.1"/>
    <property type="match status" value="1"/>
</dbReference>
<dbReference type="InterPro" id="IPR029028">
    <property type="entry name" value="Alpha/beta_knot_MTases"/>
</dbReference>
<keyword evidence="1 7" id="KW-0820">tRNA-binding</keyword>
<keyword evidence="3 7" id="KW-0808">Transferase</keyword>
<dbReference type="Pfam" id="PF12105">
    <property type="entry name" value="SpoU_methylas_C"/>
    <property type="match status" value="1"/>
</dbReference>
<dbReference type="Gene3D" id="3.40.1280.10">
    <property type="match status" value="1"/>
</dbReference>
<gene>
    <name evidence="7" type="primary">trmH</name>
    <name evidence="10" type="ORF">MARGE09_P3238</name>
</gene>
<evidence type="ECO:0000256" key="5">
    <source>
        <dbReference type="ARBA" id="ARBA00022694"/>
    </source>
</evidence>
<keyword evidence="5 7" id="KW-0819">tRNA processing</keyword>
<evidence type="ECO:0000256" key="3">
    <source>
        <dbReference type="ARBA" id="ARBA00022679"/>
    </source>
</evidence>
<evidence type="ECO:0000256" key="1">
    <source>
        <dbReference type="ARBA" id="ARBA00022555"/>
    </source>
</evidence>
<feature type="binding site" evidence="7">
    <location>
        <position position="148"/>
    </location>
    <ligand>
        <name>S-adenosyl-L-methionine</name>
        <dbReference type="ChEBI" id="CHEBI:59789"/>
    </ligand>
</feature>
<dbReference type="InterPro" id="IPR001537">
    <property type="entry name" value="SpoU_MeTrfase"/>
</dbReference>
<keyword evidence="2 7" id="KW-0489">Methyltransferase</keyword>
<evidence type="ECO:0000313" key="11">
    <source>
        <dbReference type="Proteomes" id="UP001320119"/>
    </source>
</evidence>
<dbReference type="SUPFAM" id="SSF75217">
    <property type="entry name" value="alpha/beta knot"/>
    <property type="match status" value="1"/>
</dbReference>
<dbReference type="PANTHER" id="PTHR43453:SF1">
    <property type="entry name" value="TRNA_RRNA METHYLTRANSFERASE SPOU TYPE DOMAIN-CONTAINING PROTEIN"/>
    <property type="match status" value="1"/>
</dbReference>
<evidence type="ECO:0000313" key="10">
    <source>
        <dbReference type="EMBL" id="BCD99037.1"/>
    </source>
</evidence>
<comment type="similarity">
    <text evidence="7">Belongs to the class IV-like SAM-binding methyltransferase superfamily. RNA methyltransferase TrmH family.</text>
</comment>
<dbReference type="EC" id="2.1.1.34" evidence="7"/>
<dbReference type="GO" id="GO:0141100">
    <property type="term" value="F:tRNA (guanine(18)-2'-O)-methyltransferase activity"/>
    <property type="evidence" value="ECO:0007669"/>
    <property type="project" value="UniProtKB-UniRule"/>
</dbReference>
<dbReference type="GO" id="GO:0002938">
    <property type="term" value="P:tRNA guanine ribose methylation"/>
    <property type="evidence" value="ECO:0007669"/>
    <property type="project" value="UniProtKB-UniRule"/>
</dbReference>
<evidence type="ECO:0000256" key="6">
    <source>
        <dbReference type="ARBA" id="ARBA00022884"/>
    </source>
</evidence>
<dbReference type="PANTHER" id="PTHR43453">
    <property type="entry name" value="RRNA METHYLASE-LIKE"/>
    <property type="match status" value="1"/>
</dbReference>
<feature type="binding site" evidence="7">
    <location>
        <position position="139"/>
    </location>
    <ligand>
        <name>S-adenosyl-L-methionine</name>
        <dbReference type="ChEBI" id="CHEBI:59789"/>
    </ligand>
</feature>
<dbReference type="EMBL" id="AP023086">
    <property type="protein sequence ID" value="BCD99037.1"/>
    <property type="molecule type" value="Genomic_DNA"/>
</dbReference>
<dbReference type="RefSeq" id="WP_236983901.1">
    <property type="nucleotide sequence ID" value="NZ_AP023086.1"/>
</dbReference>
<name>A0AAN1WK30_9GAMM</name>
<comment type="caution">
    <text evidence="7">Lacks conserved residue(s) required for the propagation of feature annotation.</text>
</comment>
<organism evidence="10 11">
    <name type="scientific">Marinagarivorans cellulosilyticus</name>
    <dbReference type="NCBI Taxonomy" id="2721545"/>
    <lineage>
        <taxon>Bacteria</taxon>
        <taxon>Pseudomonadati</taxon>
        <taxon>Pseudomonadota</taxon>
        <taxon>Gammaproteobacteria</taxon>
        <taxon>Cellvibrionales</taxon>
        <taxon>Cellvibrionaceae</taxon>
        <taxon>Marinagarivorans</taxon>
    </lineage>
</organism>
<keyword evidence="11" id="KW-1185">Reference proteome</keyword>
<dbReference type="CDD" id="cd18092">
    <property type="entry name" value="SpoU-like_TrmH"/>
    <property type="match status" value="1"/>
</dbReference>
<feature type="domain" description="RNA methyltransferase SpoU/TrmH type C-terminal" evidence="9">
    <location>
        <begin position="164"/>
        <end position="215"/>
    </location>
</feature>
<evidence type="ECO:0000259" key="8">
    <source>
        <dbReference type="Pfam" id="PF00588"/>
    </source>
</evidence>
<keyword evidence="6 7" id="KW-0694">RNA-binding</keyword>
<dbReference type="GO" id="GO:0000049">
    <property type="term" value="F:tRNA binding"/>
    <property type="evidence" value="ECO:0007669"/>
    <property type="project" value="UniProtKB-UniRule"/>
</dbReference>
<dbReference type="HAMAP" id="MF_02060">
    <property type="entry name" value="tRNA_methyltr_TrmH"/>
    <property type="match status" value="1"/>
</dbReference>
<evidence type="ECO:0000256" key="7">
    <source>
        <dbReference type="HAMAP-Rule" id="MF_02060"/>
    </source>
</evidence>